<dbReference type="FunFam" id="3.80.10.10:FF:000288">
    <property type="entry name" value="LRR receptor-like serine/threonine-protein kinase EFR"/>
    <property type="match status" value="1"/>
</dbReference>
<evidence type="ECO:0000256" key="22">
    <source>
        <dbReference type="PROSITE-ProRule" id="PRU10141"/>
    </source>
</evidence>
<dbReference type="Proteomes" id="UP000188268">
    <property type="component" value="Unassembled WGS sequence"/>
</dbReference>
<dbReference type="SUPFAM" id="SSF81383">
    <property type="entry name" value="F-box domain"/>
    <property type="match status" value="1"/>
</dbReference>
<comment type="similarity">
    <text evidence="2">Belongs to the protein kinase superfamily. Ser/Thr protein kinase family.</text>
</comment>
<dbReference type="EC" id="2.7.11.1" evidence="4"/>
<dbReference type="EMBL" id="AWWV01014908">
    <property type="protein sequence ID" value="OMO54627.1"/>
    <property type="molecule type" value="Genomic_DNA"/>
</dbReference>
<evidence type="ECO:0000256" key="20">
    <source>
        <dbReference type="ARBA" id="ARBA00047899"/>
    </source>
</evidence>
<evidence type="ECO:0000256" key="16">
    <source>
        <dbReference type="ARBA" id="ARBA00022989"/>
    </source>
</evidence>
<organism evidence="26 27">
    <name type="scientific">Corchorus capsularis</name>
    <name type="common">Jute</name>
    <dbReference type="NCBI Taxonomy" id="210143"/>
    <lineage>
        <taxon>Eukaryota</taxon>
        <taxon>Viridiplantae</taxon>
        <taxon>Streptophyta</taxon>
        <taxon>Embryophyta</taxon>
        <taxon>Tracheophyta</taxon>
        <taxon>Spermatophyta</taxon>
        <taxon>Magnoliopsida</taxon>
        <taxon>eudicotyledons</taxon>
        <taxon>Gunneridae</taxon>
        <taxon>Pentapetalae</taxon>
        <taxon>rosids</taxon>
        <taxon>malvids</taxon>
        <taxon>Malvales</taxon>
        <taxon>Malvaceae</taxon>
        <taxon>Grewioideae</taxon>
        <taxon>Apeibeae</taxon>
        <taxon>Corchorus</taxon>
    </lineage>
</organism>
<evidence type="ECO:0000256" key="15">
    <source>
        <dbReference type="ARBA" id="ARBA00022840"/>
    </source>
</evidence>
<dbReference type="Pfam" id="PF13855">
    <property type="entry name" value="LRR_8"/>
    <property type="match status" value="1"/>
</dbReference>
<evidence type="ECO:0000256" key="8">
    <source>
        <dbReference type="ARBA" id="ARBA00022614"/>
    </source>
</evidence>
<dbReference type="InterPro" id="IPR000719">
    <property type="entry name" value="Prot_kinase_dom"/>
</dbReference>
<dbReference type="Pfam" id="PF08263">
    <property type="entry name" value="LRRNT_2"/>
    <property type="match status" value="1"/>
</dbReference>
<dbReference type="FunFam" id="3.80.10.10:FF:000041">
    <property type="entry name" value="LRR receptor-like serine/threonine-protein kinase ERECTA"/>
    <property type="match status" value="1"/>
</dbReference>
<keyword evidence="13 22" id="KW-0547">Nucleotide-binding</keyword>
<gene>
    <name evidence="26" type="ORF">CCACVL1_27711</name>
</gene>
<dbReference type="SUPFAM" id="SSF56112">
    <property type="entry name" value="Protein kinase-like (PK-like)"/>
    <property type="match status" value="1"/>
</dbReference>
<evidence type="ECO:0000256" key="18">
    <source>
        <dbReference type="ARBA" id="ARBA00023170"/>
    </source>
</evidence>
<keyword evidence="18" id="KW-0675">Receptor</keyword>
<dbReference type="SUPFAM" id="SSF52058">
    <property type="entry name" value="L domain-like"/>
    <property type="match status" value="2"/>
</dbReference>
<keyword evidence="8" id="KW-0433">Leucine-rich repeat</keyword>
<name>A0A1R3G996_COCAP</name>
<keyword evidence="19" id="KW-0325">Glycoprotein</keyword>
<dbReference type="OMA" id="KICEENW"/>
<reference evidence="26 27" key="1">
    <citation type="submission" date="2013-09" db="EMBL/GenBank/DDBJ databases">
        <title>Corchorus capsularis genome sequencing.</title>
        <authorList>
            <person name="Alam M."/>
            <person name="Haque M.S."/>
            <person name="Islam M.S."/>
            <person name="Emdad E.M."/>
            <person name="Islam M.M."/>
            <person name="Ahmed B."/>
            <person name="Halim A."/>
            <person name="Hossen Q.M.M."/>
            <person name="Hossain M.Z."/>
            <person name="Ahmed R."/>
            <person name="Khan M.M."/>
            <person name="Islam R."/>
            <person name="Rashid M.M."/>
            <person name="Khan S.A."/>
            <person name="Rahman M.S."/>
            <person name="Alam M."/>
        </authorList>
    </citation>
    <scope>NUCLEOTIDE SEQUENCE [LARGE SCALE GENOMIC DNA]</scope>
    <source>
        <strain evidence="27">cv. CVL-1</strain>
        <tissue evidence="26">Whole seedling</tissue>
    </source>
</reference>
<comment type="catalytic activity">
    <reaction evidence="21">
        <text>L-seryl-[protein] + ATP = O-phospho-L-seryl-[protein] + ADP + H(+)</text>
        <dbReference type="Rhea" id="RHEA:17989"/>
        <dbReference type="Rhea" id="RHEA-COMP:9863"/>
        <dbReference type="Rhea" id="RHEA-COMP:11604"/>
        <dbReference type="ChEBI" id="CHEBI:15378"/>
        <dbReference type="ChEBI" id="CHEBI:29999"/>
        <dbReference type="ChEBI" id="CHEBI:30616"/>
        <dbReference type="ChEBI" id="CHEBI:83421"/>
        <dbReference type="ChEBI" id="CHEBI:456216"/>
        <dbReference type="EC" id="2.7.11.1"/>
    </reaction>
</comment>
<evidence type="ECO:0000259" key="25">
    <source>
        <dbReference type="PROSITE" id="PS50181"/>
    </source>
</evidence>
<evidence type="ECO:0000256" key="2">
    <source>
        <dbReference type="ARBA" id="ARBA00008684"/>
    </source>
</evidence>
<dbReference type="Gene3D" id="3.30.200.20">
    <property type="entry name" value="Phosphorylase Kinase, domain 1"/>
    <property type="match status" value="1"/>
</dbReference>
<dbReference type="InterPro" id="IPR003591">
    <property type="entry name" value="Leu-rich_rpt_typical-subtyp"/>
</dbReference>
<dbReference type="STRING" id="210143.A0A1R3G996"/>
<evidence type="ECO:0000256" key="13">
    <source>
        <dbReference type="ARBA" id="ARBA00022741"/>
    </source>
</evidence>
<evidence type="ECO:0000256" key="11">
    <source>
        <dbReference type="ARBA" id="ARBA00022729"/>
    </source>
</evidence>
<evidence type="ECO:0000256" key="9">
    <source>
        <dbReference type="ARBA" id="ARBA00022679"/>
    </source>
</evidence>
<comment type="catalytic activity">
    <reaction evidence="20">
        <text>L-threonyl-[protein] + ATP = O-phospho-L-threonyl-[protein] + ADP + H(+)</text>
        <dbReference type="Rhea" id="RHEA:46608"/>
        <dbReference type="Rhea" id="RHEA-COMP:11060"/>
        <dbReference type="Rhea" id="RHEA-COMP:11605"/>
        <dbReference type="ChEBI" id="CHEBI:15378"/>
        <dbReference type="ChEBI" id="CHEBI:30013"/>
        <dbReference type="ChEBI" id="CHEBI:30616"/>
        <dbReference type="ChEBI" id="CHEBI:61977"/>
        <dbReference type="ChEBI" id="CHEBI:456216"/>
        <dbReference type="EC" id="2.7.11.1"/>
    </reaction>
</comment>
<dbReference type="GO" id="GO:0005524">
    <property type="term" value="F:ATP binding"/>
    <property type="evidence" value="ECO:0007669"/>
    <property type="project" value="UniProtKB-UniRule"/>
</dbReference>
<dbReference type="FunFam" id="3.30.200.20:FF:000432">
    <property type="entry name" value="LRR receptor-like serine/threonine-protein kinase EFR"/>
    <property type="match status" value="1"/>
</dbReference>
<dbReference type="InterPro" id="IPR055414">
    <property type="entry name" value="LRR_R13L4/SHOC2-like"/>
</dbReference>
<dbReference type="InterPro" id="IPR013210">
    <property type="entry name" value="LRR_N_plant-typ"/>
</dbReference>
<evidence type="ECO:0000256" key="1">
    <source>
        <dbReference type="ARBA" id="ARBA00004251"/>
    </source>
</evidence>
<keyword evidence="27" id="KW-1185">Reference proteome</keyword>
<dbReference type="Gene3D" id="3.80.10.10">
    <property type="entry name" value="Ribonuclease Inhibitor"/>
    <property type="match status" value="3"/>
</dbReference>
<evidence type="ECO:0000259" key="24">
    <source>
        <dbReference type="PROSITE" id="PS50011"/>
    </source>
</evidence>
<dbReference type="InterPro" id="IPR017451">
    <property type="entry name" value="F-box-assoc_interact_dom"/>
</dbReference>
<accession>A0A1R3G996</accession>
<protein>
    <recommendedName>
        <fullName evidence="4">non-specific serine/threonine protein kinase</fullName>
        <ecNumber evidence="4">2.7.11.1</ecNumber>
    </recommendedName>
</protein>
<evidence type="ECO:0000256" key="6">
    <source>
        <dbReference type="ARBA" id="ARBA00022527"/>
    </source>
</evidence>
<evidence type="ECO:0000256" key="12">
    <source>
        <dbReference type="ARBA" id="ARBA00022737"/>
    </source>
</evidence>
<dbReference type="GO" id="GO:0005886">
    <property type="term" value="C:plasma membrane"/>
    <property type="evidence" value="ECO:0007669"/>
    <property type="project" value="UniProtKB-SubCell"/>
</dbReference>
<evidence type="ECO:0000256" key="19">
    <source>
        <dbReference type="ARBA" id="ARBA00023180"/>
    </source>
</evidence>
<dbReference type="PROSITE" id="PS00108">
    <property type="entry name" value="PROTEIN_KINASE_ST"/>
    <property type="match status" value="1"/>
</dbReference>
<dbReference type="SMART" id="SM00220">
    <property type="entry name" value="S_TKc"/>
    <property type="match status" value="1"/>
</dbReference>
<dbReference type="GO" id="GO:0033612">
    <property type="term" value="F:receptor serine/threonine kinase binding"/>
    <property type="evidence" value="ECO:0007669"/>
    <property type="project" value="TreeGrafter"/>
</dbReference>
<dbReference type="InterPro" id="IPR006527">
    <property type="entry name" value="F-box-assoc_dom_typ1"/>
</dbReference>
<comment type="caution">
    <text evidence="26">The sequence shown here is derived from an EMBL/GenBank/DDBJ whole genome shotgun (WGS) entry which is preliminary data.</text>
</comment>
<evidence type="ECO:0000313" key="26">
    <source>
        <dbReference type="EMBL" id="OMO54627.1"/>
    </source>
</evidence>
<dbReference type="Pfam" id="PF00560">
    <property type="entry name" value="LRR_1"/>
    <property type="match status" value="5"/>
</dbReference>
<dbReference type="CDD" id="cd22157">
    <property type="entry name" value="F-box_AtFBW1-like"/>
    <property type="match status" value="1"/>
</dbReference>
<dbReference type="InterPro" id="IPR017441">
    <property type="entry name" value="Protein_kinase_ATP_BS"/>
</dbReference>
<evidence type="ECO:0000313" key="27">
    <source>
        <dbReference type="Proteomes" id="UP000188268"/>
    </source>
</evidence>
<evidence type="ECO:0000256" key="14">
    <source>
        <dbReference type="ARBA" id="ARBA00022777"/>
    </source>
</evidence>
<dbReference type="PANTHER" id="PTHR48056:SF89">
    <property type="entry name" value="OS06G0585982 PROTEIN"/>
    <property type="match status" value="1"/>
</dbReference>
<dbReference type="Pfam" id="PF00646">
    <property type="entry name" value="F-box"/>
    <property type="match status" value="1"/>
</dbReference>
<dbReference type="PRINTS" id="PR00019">
    <property type="entry name" value="LEURICHRPT"/>
</dbReference>
<dbReference type="Gene3D" id="1.10.510.10">
    <property type="entry name" value="Transferase(Phosphotransferase) domain 1"/>
    <property type="match status" value="1"/>
</dbReference>
<dbReference type="SMART" id="SM00369">
    <property type="entry name" value="LRR_TYP"/>
    <property type="match status" value="11"/>
</dbReference>
<dbReference type="Pfam" id="PF00069">
    <property type="entry name" value="Pkinase"/>
    <property type="match status" value="1"/>
</dbReference>
<dbReference type="Gene3D" id="1.20.1280.50">
    <property type="match status" value="1"/>
</dbReference>
<dbReference type="Pfam" id="PF07734">
    <property type="entry name" value="FBA_1"/>
    <property type="match status" value="1"/>
</dbReference>
<comment type="subcellular location">
    <subcellularLocation>
        <location evidence="1">Cell membrane</location>
        <topology evidence="1">Single-pass type I membrane protein</topology>
    </subcellularLocation>
</comment>
<dbReference type="Pfam" id="PF23598">
    <property type="entry name" value="LRR_14"/>
    <property type="match status" value="1"/>
</dbReference>
<sequence>MMAYQTQLPEEIDMEILERLPVKSLIRFKSVCKSWKSLISASCFIDHHFSRSAANSNKVGIALAREYKGGRSYCEIYIKIINLSPTSLGETTSFIEHVVTECQKTRPLGWCRGLLLLSVDCRDCKLLLSNPSTRESKEILDPPYRRLEFENISAASILGYDFNIKSHKIVLIYELDKSEYRIWVYTLTTNSWTCVDLDTDHKYADYDIFPITLANGAPHWLIRHKDKVGSGAHHVIEYFDFAVSKFVVVPQPGDYDNRKFLSPPILYDTEGSLCIVYRDGFNLEIWVMKRYGVKESWLKWMSFKNEYVPYPIRFGKININVSLVVARGDQGERCCAIYNGKQKEIELEFLKLFLASTRFSRLEFAMILKQSAFAFDESLICFNDEVGEVDKVVCKKDLARAIDIPGAIDKSEIPKLHVGLSNGVSGNVTDQQALLEFKAKITSDPVGVMKWWNNSVHFCEWPGITCGRRHQRVIGLDLQSCKLTGAISPYVGNLSFLRVLDLQNNSFSHEIPPEVGLLRRLRGLILANNSIGGEIPSNISGCTQLRVLDVARNQLIGEIPVVLGSLSNLKLLYLYRNKLRGSIPQSFGNLTSLDELSVVGNRLRGPIPEILGQLASLTFFSVAVNQLSGVVPSSIFNLSNLHVIDIGVNQIQGSLPWDIGFTMPSLEVLAVGNNQLTGMFPPSVSNATNLNQLEVVQNNFTGNLPSFEKLEKLQSFTVAINSFGKRRAGDLNFLCSLTNATNLQLLDLGGNRFGGVIPECISILSVNVWLFDIDGNEIWGEIPAGVGNLINLELLSAYDNQISGHIPPTIGMLHKLQVFYLHNNALFGIIPPSLGHLKILTELYLSNNNLQGNIPLNLSKCQNLAALDLSNNNLSGSIPPELVGLSSLSILLDLSFNHLTGILPTQVGNLKNLGVLDVSHNMLSGVLPSSLGSCIMLDRLRLGNNFFQGSIPDSLSSLKGLTLLDLSRNNLSGEIPESFMTFKSLKYLNLSYNDFDGPIPTEGIFKNASAAFLQGNNKLCGGMPEFRLLRCNVKKSRGRTSLPKRIAIATVCGLLGVTLLFLLFVRFILRKKEKQPTPSNMETSLLQLSYQSILKATDGFSTTNLVGSGSFGSIFKGILEETGVVIAVKVLNLLSHKASRSFISECEALRNVRHRNLVKLLTACSSIDNQGNDFKALVYEFMVHGSLEDWLHPSIGINEVEEAPKKLNFSQRLNVAIDVACALEYLHHHCETSIVHCDLKPSNILLDDEMVGHVGDFGLAKIMPEEMQNFSTSLSSSLRGTIGYVAPEYGLGNKVSTSIDVYSYGILLLEMFTGKRPTDEMFKEDLNLHNYVKLALPERVAEVTDHILLQEISRGGRVANNTRNQTSNQREQRFLECLISVFNIGVTCSAKLPSERMNMTAVGDELCPIREKLLPTRRH</sequence>
<feature type="transmembrane region" description="Helical" evidence="23">
    <location>
        <begin position="1046"/>
        <end position="1069"/>
    </location>
</feature>
<dbReference type="Gramene" id="OMO54627">
    <property type="protein sequence ID" value="OMO54627"/>
    <property type="gene ID" value="CCACVL1_27711"/>
</dbReference>
<dbReference type="PROSITE" id="PS50011">
    <property type="entry name" value="PROTEIN_KINASE_DOM"/>
    <property type="match status" value="1"/>
</dbReference>
<feature type="binding site" evidence="22">
    <location>
        <position position="1129"/>
    </location>
    <ligand>
        <name>ATP</name>
        <dbReference type="ChEBI" id="CHEBI:30616"/>
    </ligand>
</feature>
<keyword evidence="16 23" id="KW-1133">Transmembrane helix</keyword>
<dbReference type="SMART" id="SM00256">
    <property type="entry name" value="FBOX"/>
    <property type="match status" value="1"/>
</dbReference>
<evidence type="ECO:0000256" key="23">
    <source>
        <dbReference type="SAM" id="Phobius"/>
    </source>
</evidence>
<keyword evidence="12" id="KW-0677">Repeat</keyword>
<keyword evidence="6" id="KW-0723">Serine/threonine-protein kinase</keyword>
<evidence type="ECO:0000256" key="5">
    <source>
        <dbReference type="ARBA" id="ARBA00022475"/>
    </source>
</evidence>
<evidence type="ECO:0000256" key="21">
    <source>
        <dbReference type="ARBA" id="ARBA00048679"/>
    </source>
</evidence>
<keyword evidence="15 22" id="KW-0067">ATP-binding</keyword>
<evidence type="ECO:0000256" key="10">
    <source>
        <dbReference type="ARBA" id="ARBA00022692"/>
    </source>
</evidence>
<proteinExistence type="inferred from homology"/>
<comment type="similarity">
    <text evidence="3">Belongs to the RLP family.</text>
</comment>
<dbReference type="NCBIfam" id="TIGR01640">
    <property type="entry name" value="F_box_assoc_1"/>
    <property type="match status" value="1"/>
</dbReference>
<evidence type="ECO:0000256" key="4">
    <source>
        <dbReference type="ARBA" id="ARBA00012513"/>
    </source>
</evidence>
<keyword evidence="10 23" id="KW-0812">Transmembrane</keyword>
<dbReference type="InterPro" id="IPR050647">
    <property type="entry name" value="Plant_LRR-RLKs"/>
</dbReference>
<dbReference type="InterPro" id="IPR001810">
    <property type="entry name" value="F-box_dom"/>
</dbReference>
<evidence type="ECO:0000256" key="7">
    <source>
        <dbReference type="ARBA" id="ARBA00022553"/>
    </source>
</evidence>
<evidence type="ECO:0000256" key="3">
    <source>
        <dbReference type="ARBA" id="ARBA00009592"/>
    </source>
</evidence>
<keyword evidence="14" id="KW-0418">Kinase</keyword>
<dbReference type="GO" id="GO:0004674">
    <property type="term" value="F:protein serine/threonine kinase activity"/>
    <property type="evidence" value="ECO:0007669"/>
    <property type="project" value="UniProtKB-KW"/>
</dbReference>
<dbReference type="InterPro" id="IPR036047">
    <property type="entry name" value="F-box-like_dom_sf"/>
</dbReference>
<dbReference type="PROSITE" id="PS00107">
    <property type="entry name" value="PROTEIN_KINASE_ATP"/>
    <property type="match status" value="1"/>
</dbReference>
<keyword evidence="7" id="KW-0597">Phosphoprotein</keyword>
<feature type="domain" description="F-box" evidence="25">
    <location>
        <begin position="2"/>
        <end position="52"/>
    </location>
</feature>
<feature type="domain" description="Protein kinase" evidence="24">
    <location>
        <begin position="1100"/>
        <end position="1419"/>
    </location>
</feature>
<evidence type="ECO:0000256" key="17">
    <source>
        <dbReference type="ARBA" id="ARBA00023136"/>
    </source>
</evidence>
<dbReference type="PANTHER" id="PTHR48056">
    <property type="entry name" value="LRR RECEPTOR-LIKE SERINE/THREONINE-PROTEIN KINASE-RELATED"/>
    <property type="match status" value="1"/>
</dbReference>
<dbReference type="InterPro" id="IPR011009">
    <property type="entry name" value="Kinase-like_dom_sf"/>
</dbReference>
<dbReference type="FunFam" id="1.10.510.10:FF:000358">
    <property type="entry name" value="Putative leucine-rich repeat receptor-like serine/threonine-protein kinase"/>
    <property type="match status" value="1"/>
</dbReference>
<dbReference type="InterPro" id="IPR001611">
    <property type="entry name" value="Leu-rich_rpt"/>
</dbReference>
<keyword evidence="9" id="KW-0808">Transferase</keyword>
<dbReference type="InterPro" id="IPR032675">
    <property type="entry name" value="LRR_dom_sf"/>
</dbReference>
<dbReference type="OrthoDB" id="1012203at2759"/>
<keyword evidence="5" id="KW-1003">Cell membrane</keyword>
<dbReference type="FunFam" id="3.80.10.10:FF:000275">
    <property type="entry name" value="Leucine-rich repeat receptor-like protein kinase"/>
    <property type="match status" value="1"/>
</dbReference>
<dbReference type="InterPro" id="IPR008271">
    <property type="entry name" value="Ser/Thr_kinase_AS"/>
</dbReference>
<keyword evidence="17 23" id="KW-0472">Membrane</keyword>
<dbReference type="PROSITE" id="PS50181">
    <property type="entry name" value="FBOX"/>
    <property type="match status" value="1"/>
</dbReference>
<keyword evidence="11" id="KW-0732">Signal</keyword>